<dbReference type="Pfam" id="PF00149">
    <property type="entry name" value="Metallophos"/>
    <property type="match status" value="1"/>
</dbReference>
<evidence type="ECO:0000256" key="1">
    <source>
        <dbReference type="SAM" id="MobiDB-lite"/>
    </source>
</evidence>
<dbReference type="KEGG" id="cthr:CTHT_0013410"/>
<gene>
    <name evidence="4" type="ORF">CTHT_0013410</name>
</gene>
<feature type="region of interest" description="Disordered" evidence="1">
    <location>
        <begin position="97"/>
        <end position="121"/>
    </location>
</feature>
<dbReference type="PANTHER" id="PTHR42850">
    <property type="entry name" value="METALLOPHOSPHOESTERASE"/>
    <property type="match status" value="1"/>
</dbReference>
<feature type="compositionally biased region" description="Basic and acidic residues" evidence="1">
    <location>
        <begin position="485"/>
        <end position="498"/>
    </location>
</feature>
<proteinExistence type="predicted"/>
<feature type="domain" description="Calcineurin-like phosphoesterase" evidence="3">
    <location>
        <begin position="181"/>
        <end position="365"/>
    </location>
</feature>
<keyword evidence="2" id="KW-1133">Transmembrane helix</keyword>
<dbReference type="RefSeq" id="XP_006691857.1">
    <property type="nucleotide sequence ID" value="XM_006691794.1"/>
</dbReference>
<dbReference type="CDD" id="cd00144">
    <property type="entry name" value="MPP_PPP_family"/>
    <property type="match status" value="1"/>
</dbReference>
<dbReference type="Gene3D" id="3.60.21.10">
    <property type="match status" value="1"/>
</dbReference>
<dbReference type="SUPFAM" id="SSF56300">
    <property type="entry name" value="Metallo-dependent phosphatases"/>
    <property type="match status" value="1"/>
</dbReference>
<dbReference type="GO" id="GO:0016791">
    <property type="term" value="F:phosphatase activity"/>
    <property type="evidence" value="ECO:0007669"/>
    <property type="project" value="TreeGrafter"/>
</dbReference>
<dbReference type="EMBL" id="GL988039">
    <property type="protein sequence ID" value="EGS22865.1"/>
    <property type="molecule type" value="Genomic_DNA"/>
</dbReference>
<evidence type="ECO:0000313" key="5">
    <source>
        <dbReference type="Proteomes" id="UP000008066"/>
    </source>
</evidence>
<evidence type="ECO:0000256" key="2">
    <source>
        <dbReference type="SAM" id="Phobius"/>
    </source>
</evidence>
<feature type="region of interest" description="Disordered" evidence="1">
    <location>
        <begin position="153"/>
        <end position="180"/>
    </location>
</feature>
<dbReference type="GO" id="GO:0000298">
    <property type="term" value="F:endopolyphosphatase activity"/>
    <property type="evidence" value="ECO:0007669"/>
    <property type="project" value="TreeGrafter"/>
</dbReference>
<protein>
    <submittedName>
        <fullName evidence="4">Phosphatase-like protein</fullName>
    </submittedName>
</protein>
<dbReference type="GO" id="GO:0005737">
    <property type="term" value="C:cytoplasm"/>
    <property type="evidence" value="ECO:0007669"/>
    <property type="project" value="TreeGrafter"/>
</dbReference>
<dbReference type="GO" id="GO:0006798">
    <property type="term" value="P:polyphosphate catabolic process"/>
    <property type="evidence" value="ECO:0007669"/>
    <property type="project" value="TreeGrafter"/>
</dbReference>
<dbReference type="InterPro" id="IPR004843">
    <property type="entry name" value="Calcineurin-like_PHP"/>
</dbReference>
<feature type="transmembrane region" description="Helical" evidence="2">
    <location>
        <begin position="31"/>
        <end position="51"/>
    </location>
</feature>
<dbReference type="InterPro" id="IPR029052">
    <property type="entry name" value="Metallo-depent_PP-like"/>
</dbReference>
<evidence type="ECO:0000313" key="4">
    <source>
        <dbReference type="EMBL" id="EGS22865.1"/>
    </source>
</evidence>
<dbReference type="Proteomes" id="UP000008066">
    <property type="component" value="Unassembled WGS sequence"/>
</dbReference>
<accession>G0S1F5</accession>
<keyword evidence="5" id="KW-1185">Reference proteome</keyword>
<sequence length="558" mass="61351">MAPNLCPHPSLATYCRRRRCRCRLLRSSRRTFFLLLGTLTLLTLCIFILHLPSLHQVLTASPGLSSSPSYDEDAAGGSGFLTSLGRMLSGLLPPWKRGNDEYDDDRDNVQLPPGKTDKDKDKIPALIAYGTHNHPPYSDDPITIIADLPREHIPVYHPPSGSPTSRPGNPPGNDPHPGGRRLVIVSDVHANLSPLKELLHKIGFDTTKGDHLVLVGDMIAKGPDSKGVLDLVMSLNASAVRGNHEDKVLAAAREIGRLKSYESLHVQGDAMEAERRGDVSAQYGKKHAHRIAKELTKAQLQWLRSLPLILRIGALPDAGEDQAPWNASTLVVVHAGLVPGVPLERQDPWAVMNMRSLTYPGRKKHIKLDGKDVVIEEGGDGEVDGDVLEETYPHFPAKAVAVPVAGREGEPWSHAWNRHQNHLSPSKSHILAIYGHDAGSGLQVDPEVDISPYHPKPKHNKKNRKFRRSLNQPPSLDGFDDKDEDSAGDRLLDRRGVLKDGTSASKHKKQNKKIKERGLRYAFGIDSGCGNGKKLTALIIDVPEEGVIRHRIEQVHCS</sequence>
<dbReference type="HOGENOM" id="CLU_023125_0_2_1"/>
<keyword evidence="2" id="KW-0812">Transmembrane</keyword>
<dbReference type="OMA" id="PWNAKEV"/>
<name>G0S1F5_CHATD</name>
<reference evidence="4 5" key="1">
    <citation type="journal article" date="2011" name="Cell">
        <title>Insight into structure and assembly of the nuclear pore complex by utilizing the genome of a eukaryotic thermophile.</title>
        <authorList>
            <person name="Amlacher S."/>
            <person name="Sarges P."/>
            <person name="Flemming D."/>
            <person name="van Noort V."/>
            <person name="Kunze R."/>
            <person name="Devos D.P."/>
            <person name="Arumugam M."/>
            <person name="Bork P."/>
            <person name="Hurt E."/>
        </authorList>
    </citation>
    <scope>NUCLEOTIDE SEQUENCE [LARGE SCALE GENOMIC DNA]</scope>
    <source>
        <strain evidence="5">DSM 1495 / CBS 144.50 / IMI 039719</strain>
    </source>
</reference>
<dbReference type="PANTHER" id="PTHR42850:SF4">
    <property type="entry name" value="ZINC-DEPENDENT ENDOPOLYPHOSPHATASE"/>
    <property type="match status" value="1"/>
</dbReference>
<feature type="compositionally biased region" description="Basic residues" evidence="1">
    <location>
        <begin position="455"/>
        <end position="468"/>
    </location>
</feature>
<feature type="region of interest" description="Disordered" evidence="1">
    <location>
        <begin position="445"/>
        <end position="513"/>
    </location>
</feature>
<evidence type="ECO:0000259" key="3">
    <source>
        <dbReference type="Pfam" id="PF00149"/>
    </source>
</evidence>
<dbReference type="InterPro" id="IPR050126">
    <property type="entry name" value="Ap4A_hydrolase"/>
</dbReference>
<keyword evidence="2" id="KW-0472">Membrane</keyword>
<dbReference type="eggNOG" id="ENOG502S1FD">
    <property type="taxonomic scope" value="Eukaryota"/>
</dbReference>
<dbReference type="GeneID" id="18255379"/>
<dbReference type="OrthoDB" id="10267127at2759"/>
<organism evidence="5">
    <name type="scientific">Chaetomium thermophilum (strain DSM 1495 / CBS 144.50 / IMI 039719)</name>
    <name type="common">Thermochaetoides thermophila</name>
    <dbReference type="NCBI Taxonomy" id="759272"/>
    <lineage>
        <taxon>Eukaryota</taxon>
        <taxon>Fungi</taxon>
        <taxon>Dikarya</taxon>
        <taxon>Ascomycota</taxon>
        <taxon>Pezizomycotina</taxon>
        <taxon>Sordariomycetes</taxon>
        <taxon>Sordariomycetidae</taxon>
        <taxon>Sordariales</taxon>
        <taxon>Chaetomiaceae</taxon>
        <taxon>Thermochaetoides</taxon>
    </lineage>
</organism>
<dbReference type="AlphaFoldDB" id="G0S1F5"/>
<dbReference type="STRING" id="759272.G0S1F5"/>